<dbReference type="EMBL" id="AP024110">
    <property type="protein sequence ID" value="BCM23761.1"/>
    <property type="molecule type" value="Genomic_DNA"/>
</dbReference>
<proteinExistence type="predicted"/>
<reference evidence="1" key="1">
    <citation type="journal article" date="2021" name="Arch. Microbiol.">
        <title>Methyloradius palustris gen. nov., sp. nov., a methanol-oxidizing bacterium isolated from snow.</title>
        <authorList>
            <person name="Miyadera T."/>
            <person name="Kojima H."/>
            <person name="Fukui M."/>
        </authorList>
    </citation>
    <scope>NUCLEOTIDE SEQUENCE</scope>
    <source>
        <strain evidence="1">Zm11</strain>
    </source>
</reference>
<sequence>MNIDLKKAVSAALNGDWTAAHEIAQESDEQIACWIHAVLHKIEGDESNSRYWYSRARKRYEDFADSSSELKAIAKFLEKKSLENQ</sequence>
<dbReference type="Proteomes" id="UP000826722">
    <property type="component" value="Chromosome"/>
</dbReference>
<evidence type="ECO:0000313" key="2">
    <source>
        <dbReference type="Proteomes" id="UP000826722"/>
    </source>
</evidence>
<protein>
    <submittedName>
        <fullName evidence="1">Uncharacterized protein</fullName>
    </submittedName>
</protein>
<dbReference type="RefSeq" id="WP_221764345.1">
    <property type="nucleotide sequence ID" value="NZ_AP024110.1"/>
</dbReference>
<dbReference type="KEGG" id="mpau:ZMTM_00200"/>
<name>A0A8D5G8W1_9PROT</name>
<evidence type="ECO:0000313" key="1">
    <source>
        <dbReference type="EMBL" id="BCM23761.1"/>
    </source>
</evidence>
<dbReference type="AlphaFoldDB" id="A0A8D5G8W1"/>
<organism evidence="1 2">
    <name type="scientific">Methyloradius palustris</name>
    <dbReference type="NCBI Taxonomy" id="2778876"/>
    <lineage>
        <taxon>Bacteria</taxon>
        <taxon>Pseudomonadati</taxon>
        <taxon>Pseudomonadota</taxon>
        <taxon>Betaproteobacteria</taxon>
        <taxon>Nitrosomonadales</taxon>
        <taxon>Methylophilaceae</taxon>
        <taxon>Methyloradius</taxon>
    </lineage>
</organism>
<keyword evidence="2" id="KW-1185">Reference proteome</keyword>
<gene>
    <name evidence="1" type="ORF">ZMTM_00200</name>
</gene>
<accession>A0A8D5G8W1</accession>